<feature type="region of interest" description="Disordered" evidence="3">
    <location>
        <begin position="1"/>
        <end position="31"/>
    </location>
</feature>
<dbReference type="PROSITE" id="PS50118">
    <property type="entry name" value="HMG_BOX_2"/>
    <property type="match status" value="1"/>
</dbReference>
<evidence type="ECO:0000313" key="5">
    <source>
        <dbReference type="EMBL" id="KAF9336414.1"/>
    </source>
</evidence>
<evidence type="ECO:0000313" key="6">
    <source>
        <dbReference type="Proteomes" id="UP000696485"/>
    </source>
</evidence>
<accession>A0A9P5SS11</accession>
<keyword evidence="6" id="KW-1185">Reference proteome</keyword>
<dbReference type="Gene3D" id="1.10.30.10">
    <property type="entry name" value="High mobility group box domain"/>
    <property type="match status" value="1"/>
</dbReference>
<evidence type="ECO:0000256" key="2">
    <source>
        <dbReference type="PROSITE-ProRule" id="PRU00267"/>
    </source>
</evidence>
<reference evidence="5" key="1">
    <citation type="journal article" date="2020" name="Fungal Divers.">
        <title>Resolving the Mortierellaceae phylogeny through synthesis of multi-gene phylogenetics and phylogenomics.</title>
        <authorList>
            <person name="Vandepol N."/>
            <person name="Liber J."/>
            <person name="Desiro A."/>
            <person name="Na H."/>
            <person name="Kennedy M."/>
            <person name="Barry K."/>
            <person name="Grigoriev I.V."/>
            <person name="Miller A.N."/>
            <person name="O'Donnell K."/>
            <person name="Stajich J.E."/>
            <person name="Bonito G."/>
        </authorList>
    </citation>
    <scope>NUCLEOTIDE SEQUENCE</scope>
    <source>
        <strain evidence="5">NVP1</strain>
    </source>
</reference>
<dbReference type="Pfam" id="PF00505">
    <property type="entry name" value="HMG_box"/>
    <property type="match status" value="1"/>
</dbReference>
<dbReference type="PANTHER" id="PTHR48112">
    <property type="entry name" value="HIGH MOBILITY GROUP PROTEIN DSP1"/>
    <property type="match status" value="1"/>
</dbReference>
<evidence type="ECO:0000256" key="1">
    <source>
        <dbReference type="ARBA" id="ARBA00023125"/>
    </source>
</evidence>
<dbReference type="SMART" id="SM00398">
    <property type="entry name" value="HMG"/>
    <property type="match status" value="1"/>
</dbReference>
<dbReference type="Proteomes" id="UP000696485">
    <property type="component" value="Unassembled WGS sequence"/>
</dbReference>
<keyword evidence="1 2" id="KW-0238">DNA-binding</keyword>
<dbReference type="GO" id="GO:0003677">
    <property type="term" value="F:DNA binding"/>
    <property type="evidence" value="ECO:0007669"/>
    <property type="project" value="UniProtKB-UniRule"/>
</dbReference>
<dbReference type="AlphaFoldDB" id="A0A9P5SS11"/>
<evidence type="ECO:0000256" key="3">
    <source>
        <dbReference type="SAM" id="MobiDB-lite"/>
    </source>
</evidence>
<dbReference type="InterPro" id="IPR009071">
    <property type="entry name" value="HMG_box_dom"/>
</dbReference>
<keyword evidence="2" id="KW-0539">Nucleus</keyword>
<protein>
    <submittedName>
        <fullName evidence="5">High mobility group box 1</fullName>
    </submittedName>
</protein>
<name>A0A9P5SS11_9FUNG</name>
<comment type="caution">
    <text evidence="5">The sequence shown here is derived from an EMBL/GenBank/DDBJ whole genome shotgun (WGS) entry which is preliminary data.</text>
</comment>
<dbReference type="GO" id="GO:0005634">
    <property type="term" value="C:nucleus"/>
    <property type="evidence" value="ECO:0007669"/>
    <property type="project" value="UniProtKB-UniRule"/>
</dbReference>
<feature type="DNA-binding region" description="HMG box" evidence="2">
    <location>
        <begin position="30"/>
        <end position="76"/>
    </location>
</feature>
<dbReference type="InterPro" id="IPR050342">
    <property type="entry name" value="HMGB"/>
</dbReference>
<dbReference type="EMBL" id="JAAAUY010000061">
    <property type="protein sequence ID" value="KAF9336414.1"/>
    <property type="molecule type" value="Genomic_DNA"/>
</dbReference>
<feature type="domain" description="HMG box" evidence="4">
    <location>
        <begin position="30"/>
        <end position="76"/>
    </location>
</feature>
<gene>
    <name evidence="5" type="primary">HMGB1</name>
    <name evidence="5" type="ORF">BG006_008821</name>
</gene>
<organism evidence="5 6">
    <name type="scientific">Podila minutissima</name>
    <dbReference type="NCBI Taxonomy" id="64525"/>
    <lineage>
        <taxon>Eukaryota</taxon>
        <taxon>Fungi</taxon>
        <taxon>Fungi incertae sedis</taxon>
        <taxon>Mucoromycota</taxon>
        <taxon>Mortierellomycotina</taxon>
        <taxon>Mortierellomycetes</taxon>
        <taxon>Mortierellales</taxon>
        <taxon>Mortierellaceae</taxon>
        <taxon>Podila</taxon>
    </lineage>
</organism>
<feature type="compositionally biased region" description="Basic and acidic residues" evidence="3">
    <location>
        <begin position="1"/>
        <end position="29"/>
    </location>
</feature>
<proteinExistence type="predicted"/>
<sequence>MPKATKDVKNSNKDKEFKEKSKTEKDSNAPKRPLSAYMLYCADARDKVKEENPSVPVTGIARILGRQWRGLPVDAKALSICA</sequence>
<evidence type="ECO:0000259" key="4">
    <source>
        <dbReference type="PROSITE" id="PS50118"/>
    </source>
</evidence>
<dbReference type="InterPro" id="IPR036910">
    <property type="entry name" value="HMG_box_dom_sf"/>
</dbReference>
<dbReference type="SUPFAM" id="SSF47095">
    <property type="entry name" value="HMG-box"/>
    <property type="match status" value="1"/>
</dbReference>